<dbReference type="Proteomes" id="UP000789920">
    <property type="component" value="Unassembled WGS sequence"/>
</dbReference>
<reference evidence="1" key="1">
    <citation type="submission" date="2021-06" db="EMBL/GenBank/DDBJ databases">
        <authorList>
            <person name="Kallberg Y."/>
            <person name="Tangrot J."/>
            <person name="Rosling A."/>
        </authorList>
    </citation>
    <scope>NUCLEOTIDE SEQUENCE</scope>
    <source>
        <strain evidence="1">MA461A</strain>
    </source>
</reference>
<accession>A0ACA9RRD1</accession>
<proteinExistence type="predicted"/>
<feature type="non-terminal residue" evidence="1">
    <location>
        <position position="1"/>
    </location>
</feature>
<name>A0ACA9RRD1_9GLOM</name>
<organism evidence="1 2">
    <name type="scientific">Racocetra persica</name>
    <dbReference type="NCBI Taxonomy" id="160502"/>
    <lineage>
        <taxon>Eukaryota</taxon>
        <taxon>Fungi</taxon>
        <taxon>Fungi incertae sedis</taxon>
        <taxon>Mucoromycota</taxon>
        <taxon>Glomeromycotina</taxon>
        <taxon>Glomeromycetes</taxon>
        <taxon>Diversisporales</taxon>
        <taxon>Gigasporaceae</taxon>
        <taxon>Racocetra</taxon>
    </lineage>
</organism>
<comment type="caution">
    <text evidence="1">The sequence shown here is derived from an EMBL/GenBank/DDBJ whole genome shotgun (WGS) entry which is preliminary data.</text>
</comment>
<sequence>TDKQSLEVDKIAKNSKYCTKHLDHHKYTSKPINMQGISKALLKIALAALQ</sequence>
<protein>
    <submittedName>
        <fullName evidence="1">5755_t:CDS:1</fullName>
    </submittedName>
</protein>
<gene>
    <name evidence="1" type="ORF">RPERSI_LOCUS21909</name>
</gene>
<keyword evidence="2" id="KW-1185">Reference proteome</keyword>
<dbReference type="EMBL" id="CAJVQC010065294">
    <property type="protein sequence ID" value="CAG8805343.1"/>
    <property type="molecule type" value="Genomic_DNA"/>
</dbReference>
<evidence type="ECO:0000313" key="2">
    <source>
        <dbReference type="Proteomes" id="UP000789920"/>
    </source>
</evidence>
<evidence type="ECO:0000313" key="1">
    <source>
        <dbReference type="EMBL" id="CAG8805343.1"/>
    </source>
</evidence>